<evidence type="ECO:0000313" key="3">
    <source>
        <dbReference type="Proteomes" id="UP001589789"/>
    </source>
</evidence>
<reference evidence="2 3" key="1">
    <citation type="submission" date="2024-09" db="EMBL/GenBank/DDBJ databases">
        <authorList>
            <person name="Sun Q."/>
            <person name="Mori K."/>
        </authorList>
    </citation>
    <scope>NUCLEOTIDE SEQUENCE [LARGE SCALE GENOMIC DNA]</scope>
    <source>
        <strain evidence="2 3">CCM 7468</strain>
    </source>
</reference>
<proteinExistence type="predicted"/>
<feature type="compositionally biased region" description="Low complexity" evidence="1">
    <location>
        <begin position="132"/>
        <end position="146"/>
    </location>
</feature>
<dbReference type="EMBL" id="JBHLVZ010000069">
    <property type="protein sequence ID" value="MFC0387635.1"/>
    <property type="molecule type" value="Genomic_DNA"/>
</dbReference>
<organism evidence="2 3">
    <name type="scientific">Muricoccus vinaceus</name>
    <dbReference type="NCBI Taxonomy" id="424704"/>
    <lineage>
        <taxon>Bacteria</taxon>
        <taxon>Pseudomonadati</taxon>
        <taxon>Pseudomonadota</taxon>
        <taxon>Alphaproteobacteria</taxon>
        <taxon>Acetobacterales</taxon>
        <taxon>Roseomonadaceae</taxon>
        <taxon>Muricoccus</taxon>
    </lineage>
</organism>
<keyword evidence="3" id="KW-1185">Reference proteome</keyword>
<dbReference type="Proteomes" id="UP001589789">
    <property type="component" value="Unassembled WGS sequence"/>
</dbReference>
<name>A0ABV6IVJ6_9PROT</name>
<dbReference type="RefSeq" id="WP_377053280.1">
    <property type="nucleotide sequence ID" value="NZ_JBHLVZ010000069.1"/>
</dbReference>
<protein>
    <submittedName>
        <fullName evidence="2">Uncharacterized protein</fullName>
    </submittedName>
</protein>
<comment type="caution">
    <text evidence="2">The sequence shown here is derived from an EMBL/GenBank/DDBJ whole genome shotgun (WGS) entry which is preliminary data.</text>
</comment>
<evidence type="ECO:0000256" key="1">
    <source>
        <dbReference type="SAM" id="MobiDB-lite"/>
    </source>
</evidence>
<accession>A0ABV6IVJ6</accession>
<gene>
    <name evidence="2" type="ORF">ACFFIC_19110</name>
</gene>
<sequence>MFVEIDQAEVEAIKREVVRFLPVVKSSHRAEAVARGLGFGSNAALREAFASGGRHVRTDSARFEESLSKRGHLFRQDVRWTSALSELEIAILARSMRAVIAKYPDLNRNGCCSPGSASGKRATGRRGERPRSSPARRASSSCGMPV</sequence>
<feature type="region of interest" description="Disordered" evidence="1">
    <location>
        <begin position="111"/>
        <end position="146"/>
    </location>
</feature>
<evidence type="ECO:0000313" key="2">
    <source>
        <dbReference type="EMBL" id="MFC0387635.1"/>
    </source>
</evidence>